<dbReference type="AlphaFoldDB" id="A0A177AK11"/>
<comment type="subunit">
    <text evidence="6">Interacts with csx1.</text>
</comment>
<dbReference type="InterPro" id="IPR050374">
    <property type="entry name" value="RRT5_SRSF_SR"/>
</dbReference>
<feature type="region of interest" description="Disordered" evidence="8">
    <location>
        <begin position="101"/>
        <end position="120"/>
    </location>
</feature>
<feature type="compositionally biased region" description="Polar residues" evidence="8">
    <location>
        <begin position="163"/>
        <end position="179"/>
    </location>
</feature>
<evidence type="ECO:0000256" key="8">
    <source>
        <dbReference type="SAM" id="MobiDB-lite"/>
    </source>
</evidence>
<evidence type="ECO:0000256" key="6">
    <source>
        <dbReference type="ARBA" id="ARBA00062407"/>
    </source>
</evidence>
<dbReference type="PANTHER" id="PTHR23003:SF17">
    <property type="entry name" value="RNA-BINDING PROTEIN PIN4"/>
    <property type="match status" value="1"/>
</dbReference>
<evidence type="ECO:0000256" key="2">
    <source>
        <dbReference type="ARBA" id="ARBA00022490"/>
    </source>
</evidence>
<dbReference type="GO" id="GO:0071014">
    <property type="term" value="C:post-mRNA release spliceosomal complex"/>
    <property type="evidence" value="ECO:0007669"/>
    <property type="project" value="UniProtKB-ARBA"/>
</dbReference>
<sequence length="625" mass="68511">MTSQLNYDEMYHDPTNRSTPAGNANRPYPNIGGGGGGQRAVSSNFDPYAQQQQGQGYLQNEYAAMRYDAQRPDRLPQPQTLYQAPAFNAYDGAQTWSNNPSAAFSTTMGPPSRNRAQARRGALPATWLDQPQQQNAPYPSLQTQQPMQGMPNGHQPSMYHASQLAQPQRQDRQAASTEDSASEELIPTAIVIKNIPFAIKREQLTDVMSEMHLPLPYAFNYHFDNGVFRGLAFANFSSPEETAAVIDAMNHMELQGRKLRVEYKKMLPLQERERIEREKRERRGQLEEQHRPMQMGVHNSASISSLSSALPASPSPVSMRGQQETKIDMNDATTLDYYGRLVVFKDDETRRMFVVEPPVPATYRRVLHELAHKLGLEHESAGTGDMRHVQIFKDKRSNPLSMSSGLLYNDTSRRGLARAATMDFNESRDPLYHTLRNASSALLDVPSSPGTLNGAPRSLREAKSFGDLQARTSSPALSSSSFPANLSHNAARYADYQNTALPPRDDYLPTAFSNLALGYERGGTAPRIPTAGAIGSQRSSHGLATYEDVQRGGAAGGGAVERQPRGPGSEWGAGFARARANGHASRGSGELDLGEVEAETRQQQQKLDGGGGGGGVSLLRYDVSS</sequence>
<feature type="domain" description="RRM" evidence="9">
    <location>
        <begin position="188"/>
        <end position="266"/>
    </location>
</feature>
<gene>
    <name evidence="11" type="ORF">VC83_00713</name>
</gene>
<dbReference type="SUPFAM" id="SSF82708">
    <property type="entry name" value="R3H domain"/>
    <property type="match status" value="1"/>
</dbReference>
<dbReference type="eggNOG" id="KOG0108">
    <property type="taxonomic scope" value="Eukaryota"/>
</dbReference>
<comment type="function">
    <text evidence="5">Regulates global gene expression after oxidative stress. Interacts and stabilizes mRNAs and may regulate their transition between different cytoplasmic components after oxidative stress.</text>
</comment>
<dbReference type="SUPFAM" id="SSF54928">
    <property type="entry name" value="RNA-binding domain, RBD"/>
    <property type="match status" value="1"/>
</dbReference>
<feature type="compositionally biased region" description="Polar residues" evidence="8">
    <location>
        <begin position="129"/>
        <end position="147"/>
    </location>
</feature>
<evidence type="ECO:0000259" key="9">
    <source>
        <dbReference type="PROSITE" id="PS50102"/>
    </source>
</evidence>
<evidence type="ECO:0000259" key="10">
    <source>
        <dbReference type="PROSITE" id="PS51061"/>
    </source>
</evidence>
<dbReference type="RefSeq" id="XP_024327670.1">
    <property type="nucleotide sequence ID" value="XM_024464400.1"/>
</dbReference>
<organism evidence="11">
    <name type="scientific">Pseudogymnoascus destructans</name>
    <dbReference type="NCBI Taxonomy" id="655981"/>
    <lineage>
        <taxon>Eukaryota</taxon>
        <taxon>Fungi</taxon>
        <taxon>Dikarya</taxon>
        <taxon>Ascomycota</taxon>
        <taxon>Pezizomycotina</taxon>
        <taxon>Leotiomycetes</taxon>
        <taxon>Thelebolales</taxon>
        <taxon>Thelebolaceae</taxon>
        <taxon>Pseudogymnoascus</taxon>
    </lineage>
</organism>
<dbReference type="EMBL" id="KV441387">
    <property type="protein sequence ID" value="OAF62398.2"/>
    <property type="molecule type" value="Genomic_DNA"/>
</dbReference>
<feature type="region of interest" description="Disordered" evidence="8">
    <location>
        <begin position="551"/>
        <end position="625"/>
    </location>
</feature>
<dbReference type="PROSITE" id="PS50102">
    <property type="entry name" value="RRM"/>
    <property type="match status" value="1"/>
</dbReference>
<dbReference type="VEuPathDB" id="FungiDB:GMDG_04554"/>
<keyword evidence="3" id="KW-0597">Phosphoprotein</keyword>
<evidence type="ECO:0000256" key="4">
    <source>
        <dbReference type="ARBA" id="ARBA00022884"/>
    </source>
</evidence>
<dbReference type="Pfam" id="PF00076">
    <property type="entry name" value="RRM_1"/>
    <property type="match status" value="1"/>
</dbReference>
<dbReference type="FunFam" id="3.30.70.330:FF:000183">
    <property type="entry name" value="R3H domain containing protein"/>
    <property type="match status" value="1"/>
</dbReference>
<dbReference type="GO" id="GO:0005737">
    <property type="term" value="C:cytoplasm"/>
    <property type="evidence" value="ECO:0007669"/>
    <property type="project" value="UniProtKB-SubCell"/>
</dbReference>
<dbReference type="GeneID" id="36283806"/>
<dbReference type="InterPro" id="IPR034186">
    <property type="entry name" value="PIN4-like_RRM"/>
</dbReference>
<dbReference type="InterPro" id="IPR001374">
    <property type="entry name" value="R3H_dom"/>
</dbReference>
<accession>A0A177AK11</accession>
<dbReference type="CDD" id="cd12253">
    <property type="entry name" value="RRM_PIN4_like"/>
    <property type="match status" value="1"/>
</dbReference>
<dbReference type="InterPro" id="IPR000504">
    <property type="entry name" value="RRM_dom"/>
</dbReference>
<dbReference type="Gene3D" id="3.30.1370.50">
    <property type="entry name" value="R3H-like domain"/>
    <property type="match status" value="1"/>
</dbReference>
<evidence type="ECO:0000313" key="11">
    <source>
        <dbReference type="EMBL" id="OAF62398.2"/>
    </source>
</evidence>
<feature type="region of interest" description="Disordered" evidence="8">
    <location>
        <begin position="1"/>
        <end position="43"/>
    </location>
</feature>
<reference evidence="11" key="1">
    <citation type="submission" date="2016-03" db="EMBL/GenBank/DDBJ databases">
        <title>Updated assembly of Pseudogymnoascus destructans, the fungus causing white-nose syndrome of bats.</title>
        <authorList>
            <person name="Palmer J.M."/>
            <person name="Drees K.P."/>
            <person name="Foster J.T."/>
            <person name="Lindner D.L."/>
        </authorList>
    </citation>
    <scope>NUCLEOTIDE SEQUENCE [LARGE SCALE GENOMIC DNA]</scope>
    <source>
        <strain evidence="11">20631-21</strain>
    </source>
</reference>
<evidence type="ECO:0000256" key="5">
    <source>
        <dbReference type="ARBA" id="ARBA00055199"/>
    </source>
</evidence>
<dbReference type="Gene3D" id="3.30.70.330">
    <property type="match status" value="1"/>
</dbReference>
<dbReference type="InterPro" id="IPR012677">
    <property type="entry name" value="Nucleotide-bd_a/b_plait_sf"/>
</dbReference>
<dbReference type="PROSITE" id="PS51061">
    <property type="entry name" value="R3H"/>
    <property type="match status" value="1"/>
</dbReference>
<keyword evidence="4 7" id="KW-0694">RNA-binding</keyword>
<feature type="region of interest" description="Disordered" evidence="8">
    <location>
        <begin position="126"/>
        <end position="182"/>
    </location>
</feature>
<dbReference type="Pfam" id="PF01424">
    <property type="entry name" value="R3H"/>
    <property type="match status" value="1"/>
</dbReference>
<proteinExistence type="predicted"/>
<evidence type="ECO:0000256" key="1">
    <source>
        <dbReference type="ARBA" id="ARBA00004496"/>
    </source>
</evidence>
<evidence type="ECO:0000256" key="3">
    <source>
        <dbReference type="ARBA" id="ARBA00022553"/>
    </source>
</evidence>
<comment type="subcellular location">
    <subcellularLocation>
        <location evidence="1">Cytoplasm</location>
    </subcellularLocation>
</comment>
<dbReference type="InterPro" id="IPR035979">
    <property type="entry name" value="RBD_domain_sf"/>
</dbReference>
<evidence type="ECO:0008006" key="12">
    <source>
        <dbReference type="Google" id="ProtNLM"/>
    </source>
</evidence>
<dbReference type="SMART" id="SM00360">
    <property type="entry name" value="RRM"/>
    <property type="match status" value="1"/>
</dbReference>
<dbReference type="Proteomes" id="UP000077154">
    <property type="component" value="Unassembled WGS sequence"/>
</dbReference>
<evidence type="ECO:0000256" key="7">
    <source>
        <dbReference type="PROSITE-ProRule" id="PRU00176"/>
    </source>
</evidence>
<dbReference type="InterPro" id="IPR036867">
    <property type="entry name" value="R3H_dom_sf"/>
</dbReference>
<dbReference type="OrthoDB" id="434258at2759"/>
<dbReference type="GO" id="GO:0003729">
    <property type="term" value="F:mRNA binding"/>
    <property type="evidence" value="ECO:0007669"/>
    <property type="project" value="TreeGrafter"/>
</dbReference>
<protein>
    <recommendedName>
        <fullName evidence="12">RRM domain-containing protein</fullName>
    </recommendedName>
</protein>
<name>A0A177AK11_9PEZI</name>
<feature type="domain" description="R3H" evidence="10">
    <location>
        <begin position="331"/>
        <end position="395"/>
    </location>
</feature>
<keyword evidence="2" id="KW-0963">Cytoplasm</keyword>
<dbReference type="PANTHER" id="PTHR23003">
    <property type="entry name" value="RNA RECOGNITION MOTIF RRM DOMAIN CONTAINING PROTEIN"/>
    <property type="match status" value="1"/>
</dbReference>